<evidence type="ECO:0000256" key="1">
    <source>
        <dbReference type="SAM" id="MobiDB-lite"/>
    </source>
</evidence>
<feature type="compositionally biased region" description="Low complexity" evidence="1">
    <location>
        <begin position="306"/>
        <end position="319"/>
    </location>
</feature>
<dbReference type="NCBIfam" id="NF040526">
    <property type="entry name" value="SCO0930_lipo"/>
    <property type="match status" value="1"/>
</dbReference>
<keyword evidence="3" id="KW-0449">Lipoprotein</keyword>
<feature type="region of interest" description="Disordered" evidence="1">
    <location>
        <begin position="300"/>
        <end position="347"/>
    </location>
</feature>
<name>A0A1I2J271_9ACTN</name>
<evidence type="ECO:0000256" key="2">
    <source>
        <dbReference type="SAM" id="SignalP"/>
    </source>
</evidence>
<keyword evidence="4" id="KW-1185">Reference proteome</keyword>
<dbReference type="AlphaFoldDB" id="A0A1I2J271"/>
<dbReference type="InterPro" id="IPR005297">
    <property type="entry name" value="Lipoprotein_repeat"/>
</dbReference>
<feature type="signal peptide" evidence="2">
    <location>
        <begin position="1"/>
        <end position="21"/>
    </location>
</feature>
<dbReference type="InterPro" id="IPR047910">
    <property type="entry name" value="SCO0930-like"/>
</dbReference>
<feature type="chain" id="PRO_5038478036" evidence="2">
    <location>
        <begin position="22"/>
        <end position="347"/>
    </location>
</feature>
<dbReference type="OrthoDB" id="597632at2"/>
<feature type="region of interest" description="Disordered" evidence="1">
    <location>
        <begin position="40"/>
        <end position="59"/>
    </location>
</feature>
<dbReference type="EMBL" id="FONG01000015">
    <property type="protein sequence ID" value="SFF47347.1"/>
    <property type="molecule type" value="Genomic_DNA"/>
</dbReference>
<sequence>MRQWRYALFAGVAGAMLFVTGCGGNGSDKADDVVKPAAAGVTASPSTTSSAPTGGDPSSAASLTVAKDAKLGSLVIDGLGMTLYRFDKDVPGNGTSNCNDECAKTWPPVLADDPAATSDINPDLLGTVTRADGRKQVTVGKWPLYRYSLDTKPGDVKGQNVGGVWFAAAPDGKKAGAPRPALSVVDNPKLGKILTDGQGKTLYLFTKDTPWPMKTACDATCLKKWTPSGVVTAADAKAAGLDPKVLFTFTTPNGTKQEAYNCWPAYTFNGDTEAGQTNGQNVGGVWFAIKQDITIDRGKTIPAAKGTPGTSAPSKSGSGSDSGSGSGSDKDTLDPDDLTLNSAGSGY</sequence>
<accession>A0A1I2J271</accession>
<dbReference type="STRING" id="380248.SAMN05216251_115112"/>
<evidence type="ECO:0000313" key="4">
    <source>
        <dbReference type="Proteomes" id="UP000199323"/>
    </source>
</evidence>
<dbReference type="RefSeq" id="WP_093715734.1">
    <property type="nucleotide sequence ID" value="NZ_FONG01000015.1"/>
</dbReference>
<dbReference type="PANTHER" id="PTHR39335:SF1">
    <property type="entry name" value="BLL4220 PROTEIN"/>
    <property type="match status" value="1"/>
</dbReference>
<dbReference type="Proteomes" id="UP000199323">
    <property type="component" value="Unassembled WGS sequence"/>
</dbReference>
<protein>
    <submittedName>
        <fullName evidence="3">Predicted lipoprotein with conserved Yx(FWY)xxD motif</fullName>
    </submittedName>
</protein>
<gene>
    <name evidence="3" type="ORF">SAMN05216251_115112</name>
</gene>
<keyword evidence="2" id="KW-0732">Signal</keyword>
<proteinExistence type="predicted"/>
<dbReference type="PANTHER" id="PTHR39335">
    <property type="entry name" value="BLL4220 PROTEIN"/>
    <property type="match status" value="1"/>
</dbReference>
<dbReference type="Pfam" id="PF03640">
    <property type="entry name" value="Lipoprotein_15"/>
    <property type="match status" value="4"/>
</dbReference>
<reference evidence="3 4" key="1">
    <citation type="submission" date="2016-10" db="EMBL/GenBank/DDBJ databases">
        <authorList>
            <person name="de Groot N.N."/>
        </authorList>
    </citation>
    <scope>NUCLEOTIDE SEQUENCE [LARGE SCALE GENOMIC DNA]</scope>
    <source>
        <strain evidence="3 4">CGMCC 4.3510</strain>
    </source>
</reference>
<dbReference type="PROSITE" id="PS51257">
    <property type="entry name" value="PROKAR_LIPOPROTEIN"/>
    <property type="match status" value="1"/>
</dbReference>
<dbReference type="GO" id="GO:0043448">
    <property type="term" value="P:alkane catabolic process"/>
    <property type="evidence" value="ECO:0007669"/>
    <property type="project" value="TreeGrafter"/>
</dbReference>
<organism evidence="3 4">
    <name type="scientific">Actinacidiphila alni</name>
    <dbReference type="NCBI Taxonomy" id="380248"/>
    <lineage>
        <taxon>Bacteria</taxon>
        <taxon>Bacillati</taxon>
        <taxon>Actinomycetota</taxon>
        <taxon>Actinomycetes</taxon>
        <taxon>Kitasatosporales</taxon>
        <taxon>Streptomycetaceae</taxon>
        <taxon>Actinacidiphila</taxon>
    </lineage>
</organism>
<evidence type="ECO:0000313" key="3">
    <source>
        <dbReference type="EMBL" id="SFF47347.1"/>
    </source>
</evidence>